<dbReference type="EMBL" id="CP002831">
    <property type="protein sequence ID" value="AFC23766.1"/>
    <property type="molecule type" value="Genomic_DNA"/>
</dbReference>
<evidence type="ECO:0000313" key="2">
    <source>
        <dbReference type="Proteomes" id="UP000007519"/>
    </source>
</evidence>
<name>H6L3B9_SAPGL</name>
<dbReference type="STRING" id="984262.SGRA_1031"/>
<keyword evidence="2" id="KW-1185">Reference proteome</keyword>
<organism evidence="1 2">
    <name type="scientific">Saprospira grandis (strain Lewin)</name>
    <dbReference type="NCBI Taxonomy" id="984262"/>
    <lineage>
        <taxon>Bacteria</taxon>
        <taxon>Pseudomonadati</taxon>
        <taxon>Bacteroidota</taxon>
        <taxon>Saprospiria</taxon>
        <taxon>Saprospirales</taxon>
        <taxon>Saprospiraceae</taxon>
        <taxon>Saprospira</taxon>
    </lineage>
</organism>
<protein>
    <submittedName>
        <fullName evidence="1">Uncharacterized protein</fullName>
    </submittedName>
</protein>
<dbReference type="AlphaFoldDB" id="H6L3B9"/>
<proteinExistence type="predicted"/>
<gene>
    <name evidence="1" type="ordered locus">SGRA_1031</name>
</gene>
<dbReference type="HOGENOM" id="CLU_2620012_0_0_10"/>
<dbReference type="Proteomes" id="UP000007519">
    <property type="component" value="Chromosome"/>
</dbReference>
<dbReference type="KEGG" id="sgn:SGRA_1031"/>
<accession>H6L3B9</accession>
<evidence type="ECO:0000313" key="1">
    <source>
        <dbReference type="EMBL" id="AFC23766.1"/>
    </source>
</evidence>
<reference evidence="1 2" key="1">
    <citation type="journal article" date="2012" name="Stand. Genomic Sci.">
        <title>Complete genome sequencing and analysis of Saprospira grandis str. Lewin, a predatory marine bacterium.</title>
        <authorList>
            <person name="Saw J.H."/>
            <person name="Yuryev A."/>
            <person name="Kanbe M."/>
            <person name="Hou S."/>
            <person name="Young A.G."/>
            <person name="Aizawa S."/>
            <person name="Alam M."/>
        </authorList>
    </citation>
    <scope>NUCLEOTIDE SEQUENCE [LARGE SCALE GENOMIC DNA]</scope>
    <source>
        <strain evidence="1 2">Lewin</strain>
    </source>
</reference>
<sequence length="78" mass="9044">MIFLGLPLRFARVAPFRARSSARPCVFSLRSKTWSGLRPPYRQLSLRRLCRLLDAIGPKSAFLTNFFDPFLLKRTKES</sequence>